<keyword evidence="2" id="KW-1185">Reference proteome</keyword>
<dbReference type="HOGENOM" id="CLU_2345252_0_0_5"/>
<sequence length="97" mass="10531">MSVNGMQKREPVFVADSARDGNAVIACVSAAWLKLGGATPKSVPRENGAMLVLGDTYPILMIETTPTATGTHVIMHQFKTMWALSDRNRVEEVRACL</sequence>
<dbReference type="KEGG" id="stax:MC45_07520"/>
<organism evidence="1 2">
    <name type="scientific">Sphingomonas taxi</name>
    <dbReference type="NCBI Taxonomy" id="1549858"/>
    <lineage>
        <taxon>Bacteria</taxon>
        <taxon>Pseudomonadati</taxon>
        <taxon>Pseudomonadota</taxon>
        <taxon>Alphaproteobacteria</taxon>
        <taxon>Sphingomonadales</taxon>
        <taxon>Sphingomonadaceae</taxon>
        <taxon>Sphingomonas</taxon>
    </lineage>
</organism>
<evidence type="ECO:0000313" key="2">
    <source>
        <dbReference type="Proteomes" id="UP000033200"/>
    </source>
</evidence>
<gene>
    <name evidence="1" type="ORF">MC45_07520</name>
</gene>
<name>A0A097EFA6_9SPHN</name>
<dbReference type="Proteomes" id="UP000033200">
    <property type="component" value="Chromosome"/>
</dbReference>
<proteinExistence type="predicted"/>
<dbReference type="EMBL" id="CP009571">
    <property type="protein sequence ID" value="AIT06258.1"/>
    <property type="molecule type" value="Genomic_DNA"/>
</dbReference>
<evidence type="ECO:0000313" key="1">
    <source>
        <dbReference type="EMBL" id="AIT06258.1"/>
    </source>
</evidence>
<reference evidence="1 2" key="1">
    <citation type="submission" date="2014-09" db="EMBL/GenBank/DDBJ databases">
        <title>Using Illumina technology Improving SMRT sequencing Genome Assembly by RASTools.</title>
        <authorList>
            <person name="Zhou Y."/>
            <person name="Ma T."/>
            <person name="Liu T."/>
        </authorList>
    </citation>
    <scope>NUCLEOTIDE SEQUENCE [LARGE SCALE GENOMIC DNA]</scope>
    <source>
        <strain evidence="1 2">ATCC 55669</strain>
    </source>
</reference>
<dbReference type="AlphaFoldDB" id="A0A097EFA6"/>
<accession>A0A097EFA6</accession>
<protein>
    <submittedName>
        <fullName evidence="1">Uncharacterized protein</fullName>
    </submittedName>
</protein>